<organism evidence="1">
    <name type="scientific">Tanacetum cinerariifolium</name>
    <name type="common">Dalmatian daisy</name>
    <name type="synonym">Chrysanthemum cinerariifolium</name>
    <dbReference type="NCBI Taxonomy" id="118510"/>
    <lineage>
        <taxon>Eukaryota</taxon>
        <taxon>Viridiplantae</taxon>
        <taxon>Streptophyta</taxon>
        <taxon>Embryophyta</taxon>
        <taxon>Tracheophyta</taxon>
        <taxon>Spermatophyta</taxon>
        <taxon>Magnoliopsida</taxon>
        <taxon>eudicotyledons</taxon>
        <taxon>Gunneridae</taxon>
        <taxon>Pentapetalae</taxon>
        <taxon>asterids</taxon>
        <taxon>campanulids</taxon>
        <taxon>Asterales</taxon>
        <taxon>Asteraceae</taxon>
        <taxon>Asteroideae</taxon>
        <taxon>Anthemideae</taxon>
        <taxon>Anthemidinae</taxon>
        <taxon>Tanacetum</taxon>
    </lineage>
</organism>
<evidence type="ECO:0000313" key="1">
    <source>
        <dbReference type="EMBL" id="GFD44000.1"/>
    </source>
</evidence>
<name>A0A699WCN5_TANCI</name>
<sequence length="55" mass="6314">MAKTDVCDRSKANVVADALSRKSCMIAGMKVEEEIIRDLERLDIELYVRGQHGYW</sequence>
<protein>
    <submittedName>
        <fullName evidence="1">Uncharacterized protein</fullName>
    </submittedName>
</protein>
<gene>
    <name evidence="1" type="ORF">Tci_915969</name>
</gene>
<dbReference type="EMBL" id="BKCJ011611334">
    <property type="protein sequence ID" value="GFD44000.1"/>
    <property type="molecule type" value="Genomic_DNA"/>
</dbReference>
<reference evidence="1" key="1">
    <citation type="journal article" date="2019" name="Sci. Rep.">
        <title>Draft genome of Tanacetum cinerariifolium, the natural source of mosquito coil.</title>
        <authorList>
            <person name="Yamashiro T."/>
            <person name="Shiraishi A."/>
            <person name="Satake H."/>
            <person name="Nakayama K."/>
        </authorList>
    </citation>
    <scope>NUCLEOTIDE SEQUENCE</scope>
</reference>
<feature type="non-terminal residue" evidence="1">
    <location>
        <position position="55"/>
    </location>
</feature>
<proteinExistence type="predicted"/>
<accession>A0A699WCN5</accession>
<comment type="caution">
    <text evidence="1">The sequence shown here is derived from an EMBL/GenBank/DDBJ whole genome shotgun (WGS) entry which is preliminary data.</text>
</comment>
<dbReference type="AlphaFoldDB" id="A0A699WCN5"/>